<evidence type="ECO:0000313" key="2">
    <source>
        <dbReference type="Proteomes" id="UP000739411"/>
    </source>
</evidence>
<protein>
    <submittedName>
        <fullName evidence="1">GNAT family N-acetyltransferase</fullName>
    </submittedName>
</protein>
<proteinExistence type="predicted"/>
<reference evidence="1 2" key="1">
    <citation type="submission" date="2020-10" db="EMBL/GenBank/DDBJ databases">
        <title>Connecting structure to function with the recovery of over 1000 high-quality activated sludge metagenome-assembled genomes encoding full-length rRNA genes using long-read sequencing.</title>
        <authorList>
            <person name="Singleton C.M."/>
            <person name="Petriglieri F."/>
            <person name="Kristensen J.M."/>
            <person name="Kirkegaard R.H."/>
            <person name="Michaelsen T.Y."/>
            <person name="Andersen M.H."/>
            <person name="Karst S.M."/>
            <person name="Dueholm M.S."/>
            <person name="Nielsen P.H."/>
            <person name="Albertsen M."/>
        </authorList>
    </citation>
    <scope>NUCLEOTIDE SEQUENCE [LARGE SCALE GENOMIC DNA]</scope>
    <source>
        <strain evidence="1">EsbW_18-Q3-R4-48_BATAC.463</strain>
    </source>
</reference>
<gene>
    <name evidence="1" type="ORF">IPJ38_13780</name>
</gene>
<evidence type="ECO:0000313" key="1">
    <source>
        <dbReference type="EMBL" id="MBK7416021.1"/>
    </source>
</evidence>
<organism evidence="1 2">
    <name type="scientific">Candidatus Dechloromonas phosphorivorans</name>
    <dbReference type="NCBI Taxonomy" id="2899244"/>
    <lineage>
        <taxon>Bacteria</taxon>
        <taxon>Pseudomonadati</taxon>
        <taxon>Pseudomonadota</taxon>
        <taxon>Betaproteobacteria</taxon>
        <taxon>Rhodocyclales</taxon>
        <taxon>Azonexaceae</taxon>
        <taxon>Dechloromonas</taxon>
    </lineage>
</organism>
<dbReference type="EMBL" id="JADJMS010000030">
    <property type="protein sequence ID" value="MBK7416021.1"/>
    <property type="molecule type" value="Genomic_DNA"/>
</dbReference>
<dbReference type="Proteomes" id="UP000739411">
    <property type="component" value="Unassembled WGS sequence"/>
</dbReference>
<accession>A0A935KC68</accession>
<sequence>MQIYRLDPARLCEIQPLFRKVFGHDISIEFLEWKYGNGFGESWGCVEDDQRLALHCGICYRDTALNGTQFRVAQLVDLMAAPKPRGLSRRDSPFAVLMREVLKELRTPNNPEALAFGFPSNRAMRLGEKVGVFRAIDEWLELSFRHPGVAFFVELQSGLSRSIKYCSNYRPAVVGDDS</sequence>
<name>A0A935KC68_9RHOO</name>
<dbReference type="AlphaFoldDB" id="A0A935KC68"/>
<comment type="caution">
    <text evidence="1">The sequence shown here is derived from an EMBL/GenBank/DDBJ whole genome shotgun (WGS) entry which is preliminary data.</text>
</comment>
<dbReference type="InterPro" id="IPR016181">
    <property type="entry name" value="Acyl_CoA_acyltransferase"/>
</dbReference>
<dbReference type="SUPFAM" id="SSF55729">
    <property type="entry name" value="Acyl-CoA N-acyltransferases (Nat)"/>
    <property type="match status" value="1"/>
</dbReference>